<keyword evidence="3" id="KW-0812">Transmembrane</keyword>
<keyword evidence="4" id="KW-0547">Nucleotide-binding</keyword>
<dbReference type="EMBL" id="UYWY01024556">
    <property type="protein sequence ID" value="VDM48879.1"/>
    <property type="molecule type" value="Genomic_DNA"/>
</dbReference>
<dbReference type="GO" id="GO:0005886">
    <property type="term" value="C:plasma membrane"/>
    <property type="evidence" value="ECO:0007669"/>
    <property type="project" value="TreeGrafter"/>
</dbReference>
<dbReference type="GO" id="GO:0004383">
    <property type="term" value="F:guanylate cyclase activity"/>
    <property type="evidence" value="ECO:0007669"/>
    <property type="project" value="UniProtKB-EC"/>
</dbReference>
<evidence type="ECO:0000313" key="11">
    <source>
        <dbReference type="Proteomes" id="UP000050794"/>
    </source>
</evidence>
<dbReference type="AlphaFoldDB" id="A0A183V9Y8"/>
<evidence type="ECO:0000256" key="4">
    <source>
        <dbReference type="ARBA" id="ARBA00022741"/>
    </source>
</evidence>
<dbReference type="PANTHER" id="PTHR11920">
    <property type="entry name" value="GUANYLYL CYCLASE"/>
    <property type="match status" value="1"/>
</dbReference>
<dbReference type="InterPro" id="IPR050401">
    <property type="entry name" value="Cyclic_nucleotide_synthase"/>
</dbReference>
<keyword evidence="5" id="KW-1133">Transmembrane helix</keyword>
<protein>
    <submittedName>
        <fullName evidence="12">Guanylate cyclase domain-containing protein</fullName>
    </submittedName>
</protein>
<dbReference type="SUPFAM" id="SSF55073">
    <property type="entry name" value="Nucleotide cyclase"/>
    <property type="match status" value="1"/>
</dbReference>
<dbReference type="PANTHER" id="PTHR11920:SF494">
    <property type="entry name" value="ATRIAL NATRIURETIC PEPTIDE RECEPTOR 2"/>
    <property type="match status" value="1"/>
</dbReference>
<comment type="catalytic activity">
    <reaction evidence="1">
        <text>GTP = 3',5'-cyclic GMP + diphosphate</text>
        <dbReference type="Rhea" id="RHEA:13665"/>
        <dbReference type="ChEBI" id="CHEBI:33019"/>
        <dbReference type="ChEBI" id="CHEBI:37565"/>
        <dbReference type="ChEBI" id="CHEBI:57746"/>
        <dbReference type="EC" id="4.6.1.2"/>
    </reaction>
</comment>
<dbReference type="GO" id="GO:0000166">
    <property type="term" value="F:nucleotide binding"/>
    <property type="evidence" value="ECO:0007669"/>
    <property type="project" value="UniProtKB-KW"/>
</dbReference>
<dbReference type="GO" id="GO:0001653">
    <property type="term" value="F:peptide receptor activity"/>
    <property type="evidence" value="ECO:0007669"/>
    <property type="project" value="TreeGrafter"/>
</dbReference>
<accession>A0A183V9Y8</accession>
<dbReference type="GO" id="GO:0007168">
    <property type="term" value="P:receptor guanylyl cyclase signaling pathway"/>
    <property type="evidence" value="ECO:0007669"/>
    <property type="project" value="TreeGrafter"/>
</dbReference>
<keyword evidence="6" id="KW-0472">Membrane</keyword>
<evidence type="ECO:0000313" key="10">
    <source>
        <dbReference type="EMBL" id="VDM48879.1"/>
    </source>
</evidence>
<evidence type="ECO:0000313" key="12">
    <source>
        <dbReference type="WBParaSite" id="TCNE_0001755901-mRNA-1"/>
    </source>
</evidence>
<dbReference type="InterPro" id="IPR029787">
    <property type="entry name" value="Nucleotide_cyclase"/>
</dbReference>
<dbReference type="WBParaSite" id="TCNE_0001755901-mRNA-1">
    <property type="protein sequence ID" value="TCNE_0001755901-mRNA-1"/>
    <property type="gene ID" value="TCNE_0001755901"/>
</dbReference>
<keyword evidence="8" id="KW-0456">Lyase</keyword>
<sequence>MVMHHFLAASEPYSYILNRQLSSNTDSNRETLLHALRIHVSKQTKEILDKEPGFRLVLRGEVEMKGKGKQTTYWLKGYKDQNIPDFGPEYA</sequence>
<evidence type="ECO:0000256" key="5">
    <source>
        <dbReference type="ARBA" id="ARBA00022989"/>
    </source>
</evidence>
<gene>
    <name evidence="10" type="ORF">TCNE_LOCUS17558</name>
</gene>
<evidence type="ECO:0000259" key="9">
    <source>
        <dbReference type="Pfam" id="PF00211"/>
    </source>
</evidence>
<keyword evidence="11" id="KW-1185">Reference proteome</keyword>
<feature type="domain" description="Guanylate cyclase" evidence="9">
    <location>
        <begin position="24"/>
        <end position="77"/>
    </location>
</feature>
<evidence type="ECO:0000256" key="2">
    <source>
        <dbReference type="ARBA" id="ARBA00004370"/>
    </source>
</evidence>
<keyword evidence="7" id="KW-0325">Glycoprotein</keyword>
<dbReference type="GO" id="GO:0004016">
    <property type="term" value="F:adenylate cyclase activity"/>
    <property type="evidence" value="ECO:0007669"/>
    <property type="project" value="TreeGrafter"/>
</dbReference>
<dbReference type="Gene3D" id="3.30.70.1230">
    <property type="entry name" value="Nucleotide cyclase"/>
    <property type="match status" value="1"/>
</dbReference>
<reference evidence="10 11" key="2">
    <citation type="submission" date="2018-11" db="EMBL/GenBank/DDBJ databases">
        <authorList>
            <consortium name="Pathogen Informatics"/>
        </authorList>
    </citation>
    <scope>NUCLEOTIDE SEQUENCE [LARGE SCALE GENOMIC DNA]</scope>
</reference>
<evidence type="ECO:0000256" key="1">
    <source>
        <dbReference type="ARBA" id="ARBA00001436"/>
    </source>
</evidence>
<dbReference type="Proteomes" id="UP000050794">
    <property type="component" value="Unassembled WGS sequence"/>
</dbReference>
<organism evidence="11 12">
    <name type="scientific">Toxocara canis</name>
    <name type="common">Canine roundworm</name>
    <dbReference type="NCBI Taxonomy" id="6265"/>
    <lineage>
        <taxon>Eukaryota</taxon>
        <taxon>Metazoa</taxon>
        <taxon>Ecdysozoa</taxon>
        <taxon>Nematoda</taxon>
        <taxon>Chromadorea</taxon>
        <taxon>Rhabditida</taxon>
        <taxon>Spirurina</taxon>
        <taxon>Ascaridomorpha</taxon>
        <taxon>Ascaridoidea</taxon>
        <taxon>Toxocaridae</taxon>
        <taxon>Toxocara</taxon>
    </lineage>
</organism>
<proteinExistence type="predicted"/>
<dbReference type="InterPro" id="IPR001054">
    <property type="entry name" value="A/G_cyclase"/>
</dbReference>
<comment type="subcellular location">
    <subcellularLocation>
        <location evidence="2">Membrane</location>
    </subcellularLocation>
</comment>
<reference evidence="12" key="1">
    <citation type="submission" date="2016-06" db="UniProtKB">
        <authorList>
            <consortium name="WormBaseParasite"/>
        </authorList>
    </citation>
    <scope>IDENTIFICATION</scope>
</reference>
<name>A0A183V9Y8_TOXCA</name>
<evidence type="ECO:0000256" key="8">
    <source>
        <dbReference type="ARBA" id="ARBA00023239"/>
    </source>
</evidence>
<evidence type="ECO:0000256" key="7">
    <source>
        <dbReference type="ARBA" id="ARBA00023180"/>
    </source>
</evidence>
<evidence type="ECO:0000256" key="6">
    <source>
        <dbReference type="ARBA" id="ARBA00023136"/>
    </source>
</evidence>
<dbReference type="GO" id="GO:0035556">
    <property type="term" value="P:intracellular signal transduction"/>
    <property type="evidence" value="ECO:0007669"/>
    <property type="project" value="InterPro"/>
</dbReference>
<dbReference type="Pfam" id="PF00211">
    <property type="entry name" value="Guanylate_cyc"/>
    <property type="match status" value="1"/>
</dbReference>
<evidence type="ECO:0000256" key="3">
    <source>
        <dbReference type="ARBA" id="ARBA00022692"/>
    </source>
</evidence>